<dbReference type="GO" id="GO:0005634">
    <property type="term" value="C:nucleus"/>
    <property type="evidence" value="ECO:0007669"/>
    <property type="project" value="UniProtKB-SubCell"/>
</dbReference>
<keyword evidence="2" id="KW-0539">Nucleus</keyword>
<dbReference type="PROSITE" id="PS50013">
    <property type="entry name" value="CHROMO_2"/>
    <property type="match status" value="1"/>
</dbReference>
<dbReference type="AlphaFoldDB" id="A0A8B8HL49"/>
<dbReference type="InterPro" id="IPR051219">
    <property type="entry name" value="Heterochromatin_chromo-domain"/>
</dbReference>
<dbReference type="InterPro" id="IPR000953">
    <property type="entry name" value="Chromo/chromo_shadow_dom"/>
</dbReference>
<gene>
    <name evidence="6" type="primary">LOC113393004</name>
</gene>
<dbReference type="InterPro" id="IPR023780">
    <property type="entry name" value="Chromo_domain"/>
</dbReference>
<feature type="region of interest" description="Disordered" evidence="3">
    <location>
        <begin position="227"/>
        <end position="276"/>
    </location>
</feature>
<reference evidence="6" key="1">
    <citation type="submission" date="2025-08" db="UniProtKB">
        <authorList>
            <consortium name="RefSeq"/>
        </authorList>
    </citation>
    <scope>IDENTIFICATION</scope>
    <source>
        <tissue evidence="6">Whole body</tissue>
    </source>
</reference>
<evidence type="ECO:0000256" key="3">
    <source>
        <dbReference type="SAM" id="MobiDB-lite"/>
    </source>
</evidence>
<proteinExistence type="predicted"/>
<dbReference type="OMA" id="METAPTM"/>
<dbReference type="InterPro" id="IPR008251">
    <property type="entry name" value="Chromo_shadow_dom"/>
</dbReference>
<dbReference type="GeneID" id="113393004"/>
<dbReference type="InterPro" id="IPR016197">
    <property type="entry name" value="Chromo-like_dom_sf"/>
</dbReference>
<dbReference type="Pfam" id="PF00385">
    <property type="entry name" value="Chromo"/>
    <property type="match status" value="1"/>
</dbReference>
<dbReference type="Proteomes" id="UP001652626">
    <property type="component" value="Chromosome 12"/>
</dbReference>
<evidence type="ECO:0000256" key="1">
    <source>
        <dbReference type="ARBA" id="ARBA00004123"/>
    </source>
</evidence>
<feature type="region of interest" description="Disordered" evidence="3">
    <location>
        <begin position="1"/>
        <end position="49"/>
    </location>
</feature>
<dbReference type="Gene3D" id="2.40.50.40">
    <property type="match status" value="2"/>
</dbReference>
<feature type="region of interest" description="Disordered" evidence="3">
    <location>
        <begin position="110"/>
        <end position="145"/>
    </location>
</feature>
<feature type="compositionally biased region" description="Basic and acidic residues" evidence="3">
    <location>
        <begin position="136"/>
        <end position="145"/>
    </location>
</feature>
<feature type="domain" description="Chromo" evidence="4">
    <location>
        <begin position="53"/>
        <end position="114"/>
    </location>
</feature>
<dbReference type="RefSeq" id="XP_026485472.1">
    <property type="nucleotide sequence ID" value="XM_026629687.2"/>
</dbReference>
<evidence type="ECO:0000313" key="6">
    <source>
        <dbReference type="RefSeq" id="XP_026485472.1"/>
    </source>
</evidence>
<keyword evidence="5" id="KW-1185">Reference proteome</keyword>
<dbReference type="SUPFAM" id="SSF54160">
    <property type="entry name" value="Chromo domain-like"/>
    <property type="match status" value="2"/>
</dbReference>
<dbReference type="GO" id="GO:0005694">
    <property type="term" value="C:chromosome"/>
    <property type="evidence" value="ECO:0007669"/>
    <property type="project" value="UniProtKB-ARBA"/>
</dbReference>
<feature type="compositionally biased region" description="Basic residues" evidence="3">
    <location>
        <begin position="125"/>
        <end position="135"/>
    </location>
</feature>
<sequence length="276" mass="31299">MEALSESTDLTYPQAVDPTMQVDQPMDTDKLPIQPPIQPPEIIGPQSGKHEEFSVEKVLDRRIKNSKVEYLLKWKGYSNFFSEDNTWEPEDNLDCPDLISAYEEARLKREREVAAPPEVEEGHSTRKRAKRGDKKKKVEEVEKPRGLARGLQPEKILAGQLFHGTLYFLVKWQDCQEMDVVPGHDLGESFPDFVINYYEQCAPFSVRHPVGRVPRAAPELPPLETSEINTETPMEVTQEDTVSITQTEQAPVEMPAPEPQPPISEPESQSIEVPVN</sequence>
<dbReference type="CDD" id="cd00034">
    <property type="entry name" value="CSD"/>
    <property type="match status" value="1"/>
</dbReference>
<organism evidence="5 6">
    <name type="scientific">Vanessa tameamea</name>
    <name type="common">Kamehameha butterfly</name>
    <dbReference type="NCBI Taxonomy" id="334116"/>
    <lineage>
        <taxon>Eukaryota</taxon>
        <taxon>Metazoa</taxon>
        <taxon>Ecdysozoa</taxon>
        <taxon>Arthropoda</taxon>
        <taxon>Hexapoda</taxon>
        <taxon>Insecta</taxon>
        <taxon>Pterygota</taxon>
        <taxon>Neoptera</taxon>
        <taxon>Endopterygota</taxon>
        <taxon>Lepidoptera</taxon>
        <taxon>Glossata</taxon>
        <taxon>Ditrysia</taxon>
        <taxon>Papilionoidea</taxon>
        <taxon>Nymphalidae</taxon>
        <taxon>Nymphalinae</taxon>
        <taxon>Vanessa</taxon>
    </lineage>
</organism>
<name>A0A8B8HL49_VANTA</name>
<dbReference type="PANTHER" id="PTHR22812">
    <property type="entry name" value="CHROMOBOX PROTEIN"/>
    <property type="match status" value="1"/>
</dbReference>
<dbReference type="Pfam" id="PF01393">
    <property type="entry name" value="Chromo_shadow"/>
    <property type="match status" value="1"/>
</dbReference>
<accession>A0A8B8HL49</accession>
<evidence type="ECO:0000256" key="2">
    <source>
        <dbReference type="ARBA" id="ARBA00023242"/>
    </source>
</evidence>
<feature type="compositionally biased region" description="Low complexity" evidence="3">
    <location>
        <begin position="265"/>
        <end position="276"/>
    </location>
</feature>
<dbReference type="SMART" id="SM00298">
    <property type="entry name" value="CHROMO"/>
    <property type="match status" value="2"/>
</dbReference>
<feature type="compositionally biased region" description="Pro residues" evidence="3">
    <location>
        <begin position="254"/>
        <end position="264"/>
    </location>
</feature>
<dbReference type="OrthoDB" id="433924at2759"/>
<comment type="subcellular location">
    <subcellularLocation>
        <location evidence="1">Nucleus</location>
    </subcellularLocation>
</comment>
<protein>
    <submittedName>
        <fullName evidence="6">Chromobox protein homolog 1-like isoform X1</fullName>
    </submittedName>
</protein>
<evidence type="ECO:0000313" key="5">
    <source>
        <dbReference type="Proteomes" id="UP001652626"/>
    </source>
</evidence>
<evidence type="ECO:0000259" key="4">
    <source>
        <dbReference type="PROSITE" id="PS50013"/>
    </source>
</evidence>
<feature type="compositionally biased region" description="Polar residues" evidence="3">
    <location>
        <begin position="1"/>
        <end position="11"/>
    </location>
</feature>